<evidence type="ECO:0008006" key="3">
    <source>
        <dbReference type="Google" id="ProtNLM"/>
    </source>
</evidence>
<dbReference type="EMBL" id="AP012279">
    <property type="protein sequence ID" value="BAL78733.1"/>
    <property type="molecule type" value="Genomic_DNA"/>
</dbReference>
<sequence>MTELGSFRAGSYQFIPGVFQYSAGVKPDDGFEIVRVRFRRPLALSEGFSAAADHLRSVNRGVQAFCACELRSPAPFTEQGFLDFNKEYVGWLDRWGLTKDGINPVARTNVCPEVDPPKTVSLYAFCYTRPTSSKDGGGFVVAGSGEAPEGKASYRDFAIRPGDQSTEGMLEKCRFVLGEMERRMSALGAGWADATGAHVYTAYELQALMKREIAPRGAAANGLSWHFARPPVQGLDYEMDVRGVSAEVVI</sequence>
<gene>
    <name evidence="1" type="ORF">S23_55410</name>
</gene>
<evidence type="ECO:0000313" key="2">
    <source>
        <dbReference type="Proteomes" id="UP000007886"/>
    </source>
</evidence>
<protein>
    <recommendedName>
        <fullName evidence="3">RidA family protein</fullName>
    </recommendedName>
</protein>
<dbReference type="AlphaFoldDB" id="A0AAI8MEH1"/>
<proteinExistence type="predicted"/>
<dbReference type="KEGG" id="brs:S23_55410"/>
<keyword evidence="2" id="KW-1185">Reference proteome</keyword>
<evidence type="ECO:0000313" key="1">
    <source>
        <dbReference type="EMBL" id="BAL78733.1"/>
    </source>
</evidence>
<dbReference type="Proteomes" id="UP000007886">
    <property type="component" value="Chromosome"/>
</dbReference>
<name>A0AAI8MEH1_9BRAD</name>
<organism evidence="1 2">
    <name type="scientific">Bradyrhizobium cosmicum</name>
    <dbReference type="NCBI Taxonomy" id="1404864"/>
    <lineage>
        <taxon>Bacteria</taxon>
        <taxon>Pseudomonadati</taxon>
        <taxon>Pseudomonadota</taxon>
        <taxon>Alphaproteobacteria</taxon>
        <taxon>Hyphomicrobiales</taxon>
        <taxon>Nitrobacteraceae</taxon>
        <taxon>Bradyrhizobium</taxon>
    </lineage>
</organism>
<accession>A0AAI8MEH1</accession>
<dbReference type="RefSeq" id="WP_015688005.1">
    <property type="nucleotide sequence ID" value="NC_017082.1"/>
</dbReference>
<reference evidence="1 2" key="1">
    <citation type="journal article" date="2012" name="Microbes Environ.">
        <title>Complete genome sequence of Bradyrhizobium sp. S23321: insights into symbiosis evolution in soil oligotrophs.</title>
        <authorList>
            <person name="Okubo T."/>
            <person name="Tsukui T."/>
            <person name="Maita H."/>
            <person name="Okamoto S."/>
            <person name="Oshima K."/>
            <person name="Fujisawa T."/>
            <person name="Saito A."/>
            <person name="Futamata H."/>
            <person name="Hattori R."/>
            <person name="Shimomura Y."/>
            <person name="Haruta S."/>
            <person name="Morimoto S."/>
            <person name="Wang Y."/>
            <person name="Sakai Y."/>
            <person name="Hattori M."/>
            <person name="Aizawa S."/>
            <person name="Nagashima K.V.P."/>
            <person name="Masuda S."/>
            <person name="Hattori T."/>
            <person name="Yamashita A."/>
            <person name="Bao Z."/>
            <person name="Hayatsu M."/>
            <person name="Kajiya-Kanegae H."/>
            <person name="Yoshinaga I."/>
            <person name="Sakamoto K."/>
            <person name="Toyota K."/>
            <person name="Nakao M."/>
            <person name="Kohara M."/>
            <person name="Anda M."/>
            <person name="Niwa R."/>
            <person name="Jung-Hwan P."/>
            <person name="Sameshima-Saito R."/>
            <person name="Tokuda S."/>
            <person name="Yamamoto S."/>
            <person name="Yamamoto S."/>
            <person name="Yokoyama T."/>
            <person name="Akutsu T."/>
            <person name="Nakamura Y."/>
            <person name="Nakahira-Yanaka Y."/>
            <person name="Takada Hoshino Y."/>
            <person name="Hirakawa H."/>
            <person name="Mitsui H."/>
            <person name="Terasawa K."/>
            <person name="Itakura M."/>
            <person name="Sato S."/>
            <person name="Ikeda-Ohtsubo W."/>
            <person name="Sakakura N."/>
            <person name="Kaminuma E."/>
            <person name="Minamisawa K."/>
        </authorList>
    </citation>
    <scope>NUCLEOTIDE SEQUENCE [LARGE SCALE GENOMIC DNA]</scope>
    <source>
        <strain evidence="1 2">S23321</strain>
    </source>
</reference>